<feature type="signal peptide" evidence="1">
    <location>
        <begin position="1"/>
        <end position="21"/>
    </location>
</feature>
<dbReference type="Proteomes" id="UP000265750">
    <property type="component" value="Unassembled WGS sequence"/>
</dbReference>
<keyword evidence="4" id="KW-1185">Reference proteome</keyword>
<dbReference type="InterPro" id="IPR007210">
    <property type="entry name" value="ABC_Gly_betaine_transp_sub-bd"/>
</dbReference>
<feature type="chain" id="PRO_5017315704" evidence="1">
    <location>
        <begin position="22"/>
        <end position="291"/>
    </location>
</feature>
<dbReference type="Gene3D" id="3.40.190.10">
    <property type="entry name" value="Periplasmic binding protein-like II"/>
    <property type="match status" value="1"/>
</dbReference>
<comment type="caution">
    <text evidence="3">The sequence shown here is derived from an EMBL/GenBank/DDBJ whole genome shotgun (WGS) entry which is preliminary data.</text>
</comment>
<evidence type="ECO:0000313" key="4">
    <source>
        <dbReference type="Proteomes" id="UP000265750"/>
    </source>
</evidence>
<proteinExistence type="predicted"/>
<dbReference type="EMBL" id="QYRN01000003">
    <property type="protein sequence ID" value="RIY02004.1"/>
    <property type="molecule type" value="Genomic_DNA"/>
</dbReference>
<organism evidence="3 4">
    <name type="scientific">Aureimonas flava</name>
    <dbReference type="NCBI Taxonomy" id="2320271"/>
    <lineage>
        <taxon>Bacteria</taxon>
        <taxon>Pseudomonadati</taxon>
        <taxon>Pseudomonadota</taxon>
        <taxon>Alphaproteobacteria</taxon>
        <taxon>Hyphomicrobiales</taxon>
        <taxon>Aurantimonadaceae</taxon>
        <taxon>Aureimonas</taxon>
    </lineage>
</organism>
<reference evidence="4" key="1">
    <citation type="submission" date="2018-09" db="EMBL/GenBank/DDBJ databases">
        <authorList>
            <person name="Tuo L."/>
        </authorList>
    </citation>
    <scope>NUCLEOTIDE SEQUENCE [LARGE SCALE GENOMIC DNA]</scope>
    <source>
        <strain evidence="4">M2BS4Y-1</strain>
    </source>
</reference>
<dbReference type="GO" id="GO:0022857">
    <property type="term" value="F:transmembrane transporter activity"/>
    <property type="evidence" value="ECO:0007669"/>
    <property type="project" value="InterPro"/>
</dbReference>
<gene>
    <name evidence="3" type="ORF">D3218_06740</name>
</gene>
<accession>A0A3A1WN43</accession>
<dbReference type="Pfam" id="PF04069">
    <property type="entry name" value="OpuAC"/>
    <property type="match status" value="1"/>
</dbReference>
<dbReference type="SUPFAM" id="SSF53850">
    <property type="entry name" value="Periplasmic binding protein-like II"/>
    <property type="match status" value="1"/>
</dbReference>
<evidence type="ECO:0000313" key="3">
    <source>
        <dbReference type="EMBL" id="RIY02004.1"/>
    </source>
</evidence>
<sequence length="291" mass="31490">MKTATLLGLAIALGLGTAANAQAFKIGSKNFTEQVILGELYAAALEASDIPVERKLNLGGTLIAQQALTSGDIDMYPEYTGTALVAVVGGKIKSDPKAVYDEVSAFYQDKFQLRWLQPAGINNGYAILVSAKTAEDNKLATLSDLAAVAGKMSLGAGPEFADRQDGIPGLRDVYGIEFGEFRQFARLVLRYEALAGGQIDVANGFATDWQIADQKFVPLRDDKGLFPPYFVAPVVREDALKTYPAAQEILDRVSTLLDNDTMQVLNGRVERDHEEASDVAEDFLREHGVIQ</sequence>
<dbReference type="GO" id="GO:0043190">
    <property type="term" value="C:ATP-binding cassette (ABC) transporter complex"/>
    <property type="evidence" value="ECO:0007669"/>
    <property type="project" value="InterPro"/>
</dbReference>
<dbReference type="RefSeq" id="WP_119539141.1">
    <property type="nucleotide sequence ID" value="NZ_QYRN01000003.1"/>
</dbReference>
<protein>
    <submittedName>
        <fullName evidence="3">ABC transporter</fullName>
    </submittedName>
</protein>
<evidence type="ECO:0000259" key="2">
    <source>
        <dbReference type="Pfam" id="PF04069"/>
    </source>
</evidence>
<keyword evidence="1" id="KW-0732">Signal</keyword>
<evidence type="ECO:0000256" key="1">
    <source>
        <dbReference type="SAM" id="SignalP"/>
    </source>
</evidence>
<dbReference type="OrthoDB" id="9781705at2"/>
<name>A0A3A1WN43_9HYPH</name>
<feature type="domain" description="ABC-type glycine betaine transport system substrate-binding" evidence="2">
    <location>
        <begin position="25"/>
        <end position="286"/>
    </location>
</feature>
<dbReference type="Gene3D" id="3.40.190.120">
    <property type="entry name" value="Osmoprotection protein (prox), domain 2"/>
    <property type="match status" value="1"/>
</dbReference>
<dbReference type="AlphaFoldDB" id="A0A3A1WN43"/>